<accession>A0A1I4URJ8</accession>
<keyword evidence="2" id="KW-1185">Reference proteome</keyword>
<sequence>MGQKLLFVHGTGVRKAGYDNDVAIIKRRLERTCLEIELVECLWGEKHGVDSGTALSVPQYYETGGVRSLAEADFLWNVLLHNPAVEMEQLVLAKRKPAPADTDDRDGLQRLHQALPNAVKQCFRDEGLDDLLAPAVAEVQGDYIRLLQTVPGILDMKELGTVLARATVARLFRLAAQQDRQLPNFQGRGTLIDALEQELIGESRSVVGTAVKAMLPFLSPLITSYRGMLTDLVRNQLGDILRYQARGEAIRSFIAERLQSVADSEVTILAHSLGGIASLETLVQHRPKNVKTLVTFGSQAPLLYELGALSKLPAGGPLPDHVPPWVNFYDLSDPLSYVAENLFPGRVTDHRLYSGANVAAAHSAYLDSDLMWELISDHLK</sequence>
<evidence type="ECO:0008006" key="3">
    <source>
        <dbReference type="Google" id="ProtNLM"/>
    </source>
</evidence>
<proteinExistence type="predicted"/>
<dbReference type="AlphaFoldDB" id="A0A1I4URJ8"/>
<dbReference type="Proteomes" id="UP000199470">
    <property type="component" value="Unassembled WGS sequence"/>
</dbReference>
<dbReference type="STRING" id="758825.SAMN02982985_05774"/>
<dbReference type="RefSeq" id="WP_093391205.1">
    <property type="nucleotide sequence ID" value="NZ_FOTW01000048.1"/>
</dbReference>
<name>A0A1I4URJ8_9BURK</name>
<gene>
    <name evidence="1" type="ORF">SAMN02982985_05774</name>
</gene>
<dbReference type="EMBL" id="FOTW01000048">
    <property type="protein sequence ID" value="SFM91609.1"/>
    <property type="molecule type" value="Genomic_DNA"/>
</dbReference>
<dbReference type="Gene3D" id="3.40.50.1820">
    <property type="entry name" value="alpha/beta hydrolase"/>
    <property type="match status" value="1"/>
</dbReference>
<dbReference type="SUPFAM" id="SSF53474">
    <property type="entry name" value="alpha/beta-Hydrolases"/>
    <property type="match status" value="1"/>
</dbReference>
<dbReference type="OrthoDB" id="70513at2"/>
<evidence type="ECO:0000313" key="1">
    <source>
        <dbReference type="EMBL" id="SFM91609.1"/>
    </source>
</evidence>
<organism evidence="1 2">
    <name type="scientific">Rugamonas rubra</name>
    <dbReference type="NCBI Taxonomy" id="758825"/>
    <lineage>
        <taxon>Bacteria</taxon>
        <taxon>Pseudomonadati</taxon>
        <taxon>Pseudomonadota</taxon>
        <taxon>Betaproteobacteria</taxon>
        <taxon>Burkholderiales</taxon>
        <taxon>Oxalobacteraceae</taxon>
        <taxon>Telluria group</taxon>
        <taxon>Rugamonas</taxon>
    </lineage>
</organism>
<reference evidence="1 2" key="1">
    <citation type="submission" date="2016-10" db="EMBL/GenBank/DDBJ databases">
        <authorList>
            <person name="de Groot N.N."/>
        </authorList>
    </citation>
    <scope>NUCLEOTIDE SEQUENCE [LARGE SCALE GENOMIC DNA]</scope>
    <source>
        <strain evidence="1 2">ATCC 43154</strain>
    </source>
</reference>
<dbReference type="InterPro" id="IPR029058">
    <property type="entry name" value="AB_hydrolase_fold"/>
</dbReference>
<protein>
    <recommendedName>
        <fullName evidence="3">Alpha/beta hydrolase family protein</fullName>
    </recommendedName>
</protein>
<evidence type="ECO:0000313" key="2">
    <source>
        <dbReference type="Proteomes" id="UP000199470"/>
    </source>
</evidence>